<keyword evidence="6" id="KW-0808">Transferase</keyword>
<dbReference type="PRINTS" id="PR01399">
    <property type="entry name" value="ENTSNTHTASED"/>
</dbReference>
<comment type="subunit">
    <text evidence="4">EntB, EntD, EntE, and EntF form a multienzyme complex called enterobactin synthase.</text>
</comment>
<dbReference type="InterPro" id="IPR041354">
    <property type="entry name" value="4PPT_N"/>
</dbReference>
<dbReference type="PANTHER" id="PTHR38096">
    <property type="entry name" value="ENTEROBACTIN SYNTHASE COMPONENT D"/>
    <property type="match status" value="1"/>
</dbReference>
<organism evidence="14 15">
    <name type="scientific">Pseudoalteromonas aurantia 208</name>
    <dbReference type="NCBI Taxonomy" id="1314867"/>
    <lineage>
        <taxon>Bacteria</taxon>
        <taxon>Pseudomonadati</taxon>
        <taxon>Pseudomonadota</taxon>
        <taxon>Gammaproteobacteria</taxon>
        <taxon>Alteromonadales</taxon>
        <taxon>Pseudoalteromonadaceae</taxon>
        <taxon>Pseudoalteromonas</taxon>
    </lineage>
</organism>
<feature type="domain" description="4'-phosphopantetheinyl transferase N-terminal" evidence="13">
    <location>
        <begin position="44"/>
        <end position="108"/>
    </location>
</feature>
<comment type="pathway">
    <text evidence="2">Siderophore biosynthesis; enterobactin biosynthesis.</text>
</comment>
<evidence type="ECO:0000313" key="15">
    <source>
        <dbReference type="Proteomes" id="UP000615755"/>
    </source>
</evidence>
<evidence type="ECO:0000256" key="11">
    <source>
        <dbReference type="ARBA" id="ARBA00049191"/>
    </source>
</evidence>
<dbReference type="EMBL" id="AQGV01000009">
    <property type="protein sequence ID" value="MBE0366556.1"/>
    <property type="molecule type" value="Genomic_DNA"/>
</dbReference>
<evidence type="ECO:0000256" key="8">
    <source>
        <dbReference type="ARBA" id="ARBA00029894"/>
    </source>
</evidence>
<dbReference type="SUPFAM" id="SSF56214">
    <property type="entry name" value="4'-phosphopantetheinyl transferase"/>
    <property type="match status" value="1"/>
</dbReference>
<protein>
    <recommendedName>
        <fullName evidence="5">Enterobactin synthase component D</fullName>
    </recommendedName>
    <alternativeName>
        <fullName evidence="8">4'-phosphopantetheinyl transferase EntD</fullName>
    </alternativeName>
    <alternativeName>
        <fullName evidence="9">Enterochelin synthase D</fullName>
    </alternativeName>
</protein>
<evidence type="ECO:0000256" key="7">
    <source>
        <dbReference type="ARBA" id="ARBA00023191"/>
    </source>
</evidence>
<evidence type="ECO:0000259" key="12">
    <source>
        <dbReference type="Pfam" id="PF01648"/>
    </source>
</evidence>
<evidence type="ECO:0000256" key="2">
    <source>
        <dbReference type="ARBA" id="ARBA00004993"/>
    </source>
</evidence>
<evidence type="ECO:0000256" key="3">
    <source>
        <dbReference type="ARBA" id="ARBA00008342"/>
    </source>
</evidence>
<dbReference type="InterPro" id="IPR037143">
    <property type="entry name" value="4-PPantetheinyl_Trfase_dom_sf"/>
</dbReference>
<keyword evidence="7" id="KW-0259">Enterobactin biosynthesis</keyword>
<keyword evidence="15" id="KW-1185">Reference proteome</keyword>
<feature type="domain" description="4'-phosphopantetheinyl transferase" evidence="12">
    <location>
        <begin position="116"/>
        <end position="201"/>
    </location>
</feature>
<evidence type="ECO:0000256" key="10">
    <source>
        <dbReference type="ARBA" id="ARBA00049176"/>
    </source>
</evidence>
<evidence type="ECO:0000256" key="1">
    <source>
        <dbReference type="ARBA" id="ARBA00003937"/>
    </source>
</evidence>
<dbReference type="Pfam" id="PF01648">
    <property type="entry name" value="ACPS"/>
    <property type="match status" value="1"/>
</dbReference>
<dbReference type="InterPro" id="IPR003542">
    <property type="entry name" value="Enbac_synth_compD-like"/>
</dbReference>
<evidence type="ECO:0000256" key="4">
    <source>
        <dbReference type="ARBA" id="ARBA00011503"/>
    </source>
</evidence>
<comment type="similarity">
    <text evidence="3">Belongs to the P-Pant transferase superfamily. EntD family.</text>
</comment>
<dbReference type="InterPro" id="IPR008278">
    <property type="entry name" value="4-PPantetheinyl_Trfase_dom"/>
</dbReference>
<sequence>MDTTRNYQQDTHISPQLPHAFYCCTFSVEHYNDSQFSLHGVSFPEKLKNAVAKRRAEFLAGRICAKHTLEKAGVRNFPLLSGEDRAPIWPSHITGSITHTRHIAMAVTTSNSDVLGIGIDIERLMDAEQEQKLKSQILHPAESAIFSRLNEHTNHPLTLIFSAKESIFKALYPSVGKFFGFEAAKLVTFTANELEFSITETLSETVPQHTVVKVLYQTTSEFVFTECEFRVYR</sequence>
<dbReference type="RefSeq" id="WP_192506063.1">
    <property type="nucleotide sequence ID" value="NZ_AQGV01000009.1"/>
</dbReference>
<evidence type="ECO:0000313" key="14">
    <source>
        <dbReference type="EMBL" id="MBE0366556.1"/>
    </source>
</evidence>
<accession>A0ABR9E6E2</accession>
<dbReference type="PANTHER" id="PTHR38096:SF1">
    <property type="entry name" value="ENTEROBACTIN SYNTHASE COMPONENT D"/>
    <property type="match status" value="1"/>
</dbReference>
<comment type="caution">
    <text evidence="14">The sequence shown here is derived from an EMBL/GenBank/DDBJ whole genome shotgun (WGS) entry which is preliminary data.</text>
</comment>
<evidence type="ECO:0000256" key="5">
    <source>
        <dbReference type="ARBA" id="ARBA00019087"/>
    </source>
</evidence>
<name>A0ABR9E6E2_9GAMM</name>
<reference evidence="14 15" key="1">
    <citation type="submission" date="2015-03" db="EMBL/GenBank/DDBJ databases">
        <title>Genome sequence of Pseudoalteromonas aurantia.</title>
        <authorList>
            <person name="Xie B.-B."/>
            <person name="Rong J.-C."/>
            <person name="Qin Q.-L."/>
            <person name="Zhang Y.-Z."/>
        </authorList>
    </citation>
    <scope>NUCLEOTIDE SEQUENCE [LARGE SCALE GENOMIC DNA]</scope>
    <source>
        <strain evidence="14 15">208</strain>
    </source>
</reference>
<dbReference type="Gene3D" id="3.90.470.20">
    <property type="entry name" value="4'-phosphopantetheinyl transferase domain"/>
    <property type="match status" value="1"/>
</dbReference>
<gene>
    <name evidence="14" type="primary">entD</name>
    <name evidence="14" type="ORF">PAUR_a3583</name>
</gene>
<comment type="catalytic activity">
    <reaction evidence="10">
        <text>apo-[aryl-carrier protein] + CoA = holo-[aryl-carrier protein] + adenosine 3',5'-bisphosphate + H(+)</text>
        <dbReference type="Rhea" id="RHEA:48404"/>
        <dbReference type="Rhea" id="RHEA-COMP:15903"/>
        <dbReference type="Rhea" id="RHEA-COMP:17557"/>
        <dbReference type="ChEBI" id="CHEBI:15378"/>
        <dbReference type="ChEBI" id="CHEBI:29999"/>
        <dbReference type="ChEBI" id="CHEBI:57287"/>
        <dbReference type="ChEBI" id="CHEBI:58343"/>
        <dbReference type="ChEBI" id="CHEBI:64479"/>
    </reaction>
</comment>
<evidence type="ECO:0000259" key="13">
    <source>
        <dbReference type="Pfam" id="PF17837"/>
    </source>
</evidence>
<evidence type="ECO:0000256" key="6">
    <source>
        <dbReference type="ARBA" id="ARBA00022679"/>
    </source>
</evidence>
<comment type="function">
    <text evidence="1">Involved in the biosynthesis of the siderophore enterobactin (enterochelin), which is a macrocyclic trimeric lactone of N-(2,3-dihydroxybenzoyl)-serine. The serine trilactone serves as a scaffolding for the three catechol functionalities that provide hexadentate coordination for the tightly ligated iron(2+) atoms. Plays an essential role in the assembly of the enterobactin by catalyzing the transfer of the 4'-phosphopantetheine (Ppant) moiety from coenzyme A to the apo-domains of both EntB (ArCP domain) and EntF (PCP domain) to yield their holo-forms which make them competent for the activation of 2,3-dihydroxybenzoate (DHB) and L-serine, respectively.</text>
</comment>
<comment type="catalytic activity">
    <reaction evidence="11">
        <text>apo-[peptidyl-carrier protein] + CoA = holo-[peptidyl-carrier protein] + adenosine 3',5'-bisphosphate + H(+)</text>
        <dbReference type="Rhea" id="RHEA:46228"/>
        <dbReference type="Rhea" id="RHEA-COMP:11479"/>
        <dbReference type="Rhea" id="RHEA-COMP:11480"/>
        <dbReference type="ChEBI" id="CHEBI:15378"/>
        <dbReference type="ChEBI" id="CHEBI:29999"/>
        <dbReference type="ChEBI" id="CHEBI:57287"/>
        <dbReference type="ChEBI" id="CHEBI:58343"/>
        <dbReference type="ChEBI" id="CHEBI:64479"/>
    </reaction>
</comment>
<proteinExistence type="inferred from homology"/>
<dbReference type="Pfam" id="PF17837">
    <property type="entry name" value="4PPT_N"/>
    <property type="match status" value="1"/>
</dbReference>
<dbReference type="Proteomes" id="UP000615755">
    <property type="component" value="Unassembled WGS sequence"/>
</dbReference>
<evidence type="ECO:0000256" key="9">
    <source>
        <dbReference type="ARBA" id="ARBA00031996"/>
    </source>
</evidence>